<dbReference type="SUPFAM" id="SSF55957">
    <property type="entry name" value="Phosphoglucomutase, C-terminal domain"/>
    <property type="match status" value="1"/>
</dbReference>
<organism evidence="12 13">
    <name type="scientific">Taurinivorans muris</name>
    <dbReference type="NCBI Taxonomy" id="2787751"/>
    <lineage>
        <taxon>Bacteria</taxon>
        <taxon>Pseudomonadati</taxon>
        <taxon>Thermodesulfobacteriota</taxon>
        <taxon>Desulfovibrionia</taxon>
        <taxon>Desulfovibrionales</taxon>
        <taxon>Desulfovibrionaceae</taxon>
        <taxon>Taurinivorans</taxon>
    </lineage>
</organism>
<keyword evidence="13" id="KW-1185">Reference proteome</keyword>
<keyword evidence="3" id="KW-0597">Phosphoprotein</keyword>
<dbReference type="EMBL" id="CP065938">
    <property type="protein sequence ID" value="UWX05542.1"/>
    <property type="molecule type" value="Genomic_DNA"/>
</dbReference>
<dbReference type="PANTHER" id="PTHR43771">
    <property type="entry name" value="PHOSPHOMANNOMUTASE"/>
    <property type="match status" value="1"/>
</dbReference>
<dbReference type="InterPro" id="IPR005844">
    <property type="entry name" value="A-D-PHexomutase_a/b/a-I"/>
</dbReference>
<protein>
    <submittedName>
        <fullName evidence="12">Phosphomannomutase/phosphoglucomutase</fullName>
    </submittedName>
</protein>
<dbReference type="Pfam" id="PF00408">
    <property type="entry name" value="PGM_PMM_IV"/>
    <property type="match status" value="1"/>
</dbReference>
<evidence type="ECO:0000256" key="5">
    <source>
        <dbReference type="ARBA" id="ARBA00022842"/>
    </source>
</evidence>
<gene>
    <name evidence="12" type="ORF">JBF11_08860</name>
</gene>
<feature type="domain" description="Alpha-D-phosphohexomutase alpha/beta/alpha" evidence="11">
    <location>
        <begin position="274"/>
        <end position="375"/>
    </location>
</feature>
<dbReference type="InterPro" id="IPR005845">
    <property type="entry name" value="A-D-PHexomutase_a/b/a-II"/>
</dbReference>
<dbReference type="InterPro" id="IPR005841">
    <property type="entry name" value="Alpha-D-phosphohexomutase_SF"/>
</dbReference>
<sequence>MPVKNLEHIFREYDIRGLLDTEINEEFVRALGFVLAAFYKEEGHKRILIGYDTRKNSALFHDILAKVFSLHGLHVISLGMVPTPCLYFSIHHLGIFAGIEITASHNPAEFSGFKLWNGETTLSGEKIRGLYHEMQKFFSSLNKSNQTVPELMETMQKQNSAKGFISFYNCLPSYAEKVLENSEPLDCSLVIDGANGAAGKLCADIFRKARADVHELFCEEEENFPNHNPDPTRAKNLQALLKTMREKQAKYGIALDGDGDRVVLADKNCRILKSDELISIFINEIIKKKPDALFLVDVKCSQELINEIKRLGAKYQLMPTGHSTLKKGMLKTGADFGGELSGHFFHAENWYKTDDGILTAVRLISLLEKNNLDLTALPNWGHIFTSEEIAVPCTKERKKTINQRVIAHFTQKYQNRAECICIDGIRCVFENSWFLVRASQTGEQLTVRFEAKTEEEFVSLKSAVLSDLEKILQA</sequence>
<dbReference type="Proteomes" id="UP001058120">
    <property type="component" value="Chromosome"/>
</dbReference>
<dbReference type="InterPro" id="IPR005846">
    <property type="entry name" value="A-D-PHexomutase_a/b/a-III"/>
</dbReference>
<evidence type="ECO:0000256" key="4">
    <source>
        <dbReference type="ARBA" id="ARBA00022723"/>
    </source>
</evidence>
<dbReference type="CDD" id="cd03089">
    <property type="entry name" value="PMM_PGM"/>
    <property type="match status" value="1"/>
</dbReference>
<accession>A0ABY5Y1E1</accession>
<feature type="domain" description="Alpha-D-phosphohexomutase C-terminal" evidence="8">
    <location>
        <begin position="388"/>
        <end position="463"/>
    </location>
</feature>
<evidence type="ECO:0000313" key="12">
    <source>
        <dbReference type="EMBL" id="UWX05542.1"/>
    </source>
</evidence>
<evidence type="ECO:0000256" key="3">
    <source>
        <dbReference type="ARBA" id="ARBA00022553"/>
    </source>
</evidence>
<dbReference type="Pfam" id="PF02880">
    <property type="entry name" value="PGM_PMM_III"/>
    <property type="match status" value="1"/>
</dbReference>
<dbReference type="InterPro" id="IPR016066">
    <property type="entry name" value="A-D-PHexomutase_CS"/>
</dbReference>
<evidence type="ECO:0000259" key="10">
    <source>
        <dbReference type="Pfam" id="PF02879"/>
    </source>
</evidence>
<evidence type="ECO:0000259" key="9">
    <source>
        <dbReference type="Pfam" id="PF02878"/>
    </source>
</evidence>
<dbReference type="InterPro" id="IPR016055">
    <property type="entry name" value="A-D-PHexomutase_a/b/a-I/II/III"/>
</dbReference>
<comment type="cofactor">
    <cofactor evidence="1">
        <name>Mg(2+)</name>
        <dbReference type="ChEBI" id="CHEBI:18420"/>
    </cofactor>
</comment>
<comment type="similarity">
    <text evidence="2 7">Belongs to the phosphohexose mutase family.</text>
</comment>
<keyword evidence="6" id="KW-0413">Isomerase</keyword>
<evidence type="ECO:0000259" key="8">
    <source>
        <dbReference type="Pfam" id="PF00408"/>
    </source>
</evidence>
<evidence type="ECO:0000256" key="7">
    <source>
        <dbReference type="RuleBase" id="RU004326"/>
    </source>
</evidence>
<dbReference type="Pfam" id="PF02878">
    <property type="entry name" value="PGM_PMM_I"/>
    <property type="match status" value="1"/>
</dbReference>
<reference evidence="12" key="1">
    <citation type="submission" date="2020-12" db="EMBL/GenBank/DDBJ databases">
        <title>Taurinivorans muris gen. nov., sp. nov., fundamental and realized metabolic niche of a ubiquitous sulfidogenic bacterium in the murine intestine.</title>
        <authorList>
            <person name="Ye H."/>
            <person name="Hanson B.T."/>
            <person name="Loy A."/>
        </authorList>
    </citation>
    <scope>NUCLEOTIDE SEQUENCE</scope>
    <source>
        <strain evidence="12">LT0009</strain>
    </source>
</reference>
<dbReference type="PROSITE" id="PS00710">
    <property type="entry name" value="PGM_PMM"/>
    <property type="match status" value="1"/>
</dbReference>
<dbReference type="PANTHER" id="PTHR43771:SF2">
    <property type="entry name" value="PHOSPHOMANNOMUTASE_PHOSPHOGLUCOMUTASE"/>
    <property type="match status" value="1"/>
</dbReference>
<feature type="domain" description="Alpha-D-phosphohexomutase alpha/beta/alpha" evidence="9">
    <location>
        <begin position="9"/>
        <end position="134"/>
    </location>
</feature>
<keyword evidence="4 7" id="KW-0479">Metal-binding</keyword>
<evidence type="ECO:0000256" key="1">
    <source>
        <dbReference type="ARBA" id="ARBA00001946"/>
    </source>
</evidence>
<dbReference type="PRINTS" id="PR00509">
    <property type="entry name" value="PGMPMM"/>
</dbReference>
<feature type="domain" description="Alpha-D-phosphohexomutase alpha/beta/alpha" evidence="10">
    <location>
        <begin position="179"/>
        <end position="268"/>
    </location>
</feature>
<evidence type="ECO:0000259" key="11">
    <source>
        <dbReference type="Pfam" id="PF02880"/>
    </source>
</evidence>
<evidence type="ECO:0000256" key="6">
    <source>
        <dbReference type="ARBA" id="ARBA00023235"/>
    </source>
</evidence>
<dbReference type="Gene3D" id="3.40.120.10">
    <property type="entry name" value="Alpha-D-Glucose-1,6-Bisphosphate, subunit A, domain 3"/>
    <property type="match status" value="3"/>
</dbReference>
<evidence type="ECO:0000313" key="13">
    <source>
        <dbReference type="Proteomes" id="UP001058120"/>
    </source>
</evidence>
<proteinExistence type="inferred from homology"/>
<dbReference type="Gene3D" id="3.30.310.50">
    <property type="entry name" value="Alpha-D-phosphohexomutase, C-terminal domain"/>
    <property type="match status" value="1"/>
</dbReference>
<dbReference type="InterPro" id="IPR036900">
    <property type="entry name" value="A-D-PHexomutase_C_sf"/>
</dbReference>
<dbReference type="InterPro" id="IPR005843">
    <property type="entry name" value="A-D-PHexomutase_C"/>
</dbReference>
<evidence type="ECO:0000256" key="2">
    <source>
        <dbReference type="ARBA" id="ARBA00010231"/>
    </source>
</evidence>
<keyword evidence="5 7" id="KW-0460">Magnesium</keyword>
<dbReference type="RefSeq" id="WP_334315125.1">
    <property type="nucleotide sequence ID" value="NZ_CP065938.1"/>
</dbReference>
<dbReference type="Pfam" id="PF02879">
    <property type="entry name" value="PGM_PMM_II"/>
    <property type="match status" value="1"/>
</dbReference>
<name>A0ABY5Y1E1_9BACT</name>
<dbReference type="SUPFAM" id="SSF53738">
    <property type="entry name" value="Phosphoglucomutase, first 3 domains"/>
    <property type="match status" value="3"/>
</dbReference>